<feature type="compositionally biased region" description="Basic and acidic residues" evidence="1">
    <location>
        <begin position="106"/>
        <end position="130"/>
    </location>
</feature>
<keyword evidence="3" id="KW-1185">Reference proteome</keyword>
<proteinExistence type="predicted"/>
<dbReference type="AlphaFoldDB" id="A0AAV2SYM4"/>
<organism evidence="2 3">
    <name type="scientific">Meganyctiphanes norvegica</name>
    <name type="common">Northern krill</name>
    <name type="synonym">Thysanopoda norvegica</name>
    <dbReference type="NCBI Taxonomy" id="48144"/>
    <lineage>
        <taxon>Eukaryota</taxon>
        <taxon>Metazoa</taxon>
        <taxon>Ecdysozoa</taxon>
        <taxon>Arthropoda</taxon>
        <taxon>Crustacea</taxon>
        <taxon>Multicrustacea</taxon>
        <taxon>Malacostraca</taxon>
        <taxon>Eumalacostraca</taxon>
        <taxon>Eucarida</taxon>
        <taxon>Euphausiacea</taxon>
        <taxon>Euphausiidae</taxon>
        <taxon>Meganyctiphanes</taxon>
    </lineage>
</organism>
<evidence type="ECO:0000313" key="3">
    <source>
        <dbReference type="Proteomes" id="UP001497623"/>
    </source>
</evidence>
<reference evidence="2 3" key="1">
    <citation type="submission" date="2024-05" db="EMBL/GenBank/DDBJ databases">
        <authorList>
            <person name="Wallberg A."/>
        </authorList>
    </citation>
    <scope>NUCLEOTIDE SEQUENCE [LARGE SCALE GENOMIC DNA]</scope>
</reference>
<gene>
    <name evidence="2" type="ORF">MNOR_LOCUS41524</name>
</gene>
<name>A0AAV2SYM4_MEGNR</name>
<feature type="region of interest" description="Disordered" evidence="1">
    <location>
        <begin position="104"/>
        <end position="130"/>
    </location>
</feature>
<feature type="compositionally biased region" description="Basic and acidic residues" evidence="1">
    <location>
        <begin position="255"/>
        <end position="268"/>
    </location>
</feature>
<evidence type="ECO:0000313" key="2">
    <source>
        <dbReference type="EMBL" id="CAL4249219.1"/>
    </source>
</evidence>
<evidence type="ECO:0000256" key="1">
    <source>
        <dbReference type="SAM" id="MobiDB-lite"/>
    </source>
</evidence>
<protein>
    <submittedName>
        <fullName evidence="2">Uncharacterized protein</fullName>
    </submittedName>
</protein>
<dbReference type="Proteomes" id="UP001497623">
    <property type="component" value="Unassembled WGS sequence"/>
</dbReference>
<sequence>MFNGKKGEDANLDNNIKTNIDIEINQLSIKSSTMLQKGHKISSSNVEILDNDSMPINCMNKKIMSLKYLSLREMLKQNPYIDVRNYVNQTYGSLYHAYSQYNPQTTEEKSRTAETHSNNEIKANDKENNSNDYRWKHLDKEIQNERNFENILIEVVNKESELQTKIEVLSSHHDIQCIQEDISKMKEDLRLTRVNRLVVESKLAKCQKLAKAIKFVEKMQQCRKRNTVANNKSGTQHKKRFNEFSFKVNTSSNEELEKQSEGSDKTDRVGLIPTTSAASDEIHKTNVITNEDRLNL</sequence>
<accession>A0AAV2SYM4</accession>
<dbReference type="EMBL" id="CAXKWB010156662">
    <property type="protein sequence ID" value="CAL4249219.1"/>
    <property type="molecule type" value="Genomic_DNA"/>
</dbReference>
<comment type="caution">
    <text evidence="2">The sequence shown here is derived from an EMBL/GenBank/DDBJ whole genome shotgun (WGS) entry which is preliminary data.</text>
</comment>
<feature type="region of interest" description="Disordered" evidence="1">
    <location>
        <begin position="250"/>
        <end position="270"/>
    </location>
</feature>